<keyword evidence="3" id="KW-0804">Transcription</keyword>
<dbReference type="Pfam" id="PF01614">
    <property type="entry name" value="IclR_C"/>
    <property type="match status" value="1"/>
</dbReference>
<evidence type="ECO:0000259" key="5">
    <source>
        <dbReference type="PROSITE" id="PS51078"/>
    </source>
</evidence>
<dbReference type="InterPro" id="IPR036390">
    <property type="entry name" value="WH_DNA-bd_sf"/>
</dbReference>
<sequence length="235" mass="24941">MSASPKNSRTGAQAVERAIAVMYAFRDEPGMLTVSEVAERVGLSVSTCYRIMQALVRGRLLVAEGHGAGYRLGVGISELARSRPEPDVESAAPHLHGLAADIGITASISVAEERQAVTLYSARPPIPWCSHQTPDERSELGSTAMGRAIVIFGGHGDLRAHALSDAHDARRRGFTVGVRSGVTSVAVPVFDMDGRARASIGIQARSARLTTDLISDVLPRMRYTATQLTAVLSPA</sequence>
<evidence type="ECO:0000313" key="6">
    <source>
        <dbReference type="EMBL" id="GAA4387147.1"/>
    </source>
</evidence>
<reference evidence="7" key="1">
    <citation type="journal article" date="2019" name="Int. J. Syst. Evol. Microbiol.">
        <title>The Global Catalogue of Microorganisms (GCM) 10K type strain sequencing project: providing services to taxonomists for standard genome sequencing and annotation.</title>
        <authorList>
            <consortium name="The Broad Institute Genomics Platform"/>
            <consortium name="The Broad Institute Genome Sequencing Center for Infectious Disease"/>
            <person name="Wu L."/>
            <person name="Ma J."/>
        </authorList>
    </citation>
    <scope>NUCLEOTIDE SEQUENCE [LARGE SCALE GENOMIC DNA]</scope>
    <source>
        <strain evidence="7">JCM 17688</strain>
    </source>
</reference>
<evidence type="ECO:0000256" key="2">
    <source>
        <dbReference type="ARBA" id="ARBA00023125"/>
    </source>
</evidence>
<comment type="caution">
    <text evidence="6">The sequence shown here is derived from an EMBL/GenBank/DDBJ whole genome shotgun (WGS) entry which is preliminary data.</text>
</comment>
<dbReference type="Proteomes" id="UP001500635">
    <property type="component" value="Unassembled WGS sequence"/>
</dbReference>
<dbReference type="Pfam" id="PF09339">
    <property type="entry name" value="HTH_IclR"/>
    <property type="match status" value="1"/>
</dbReference>
<gene>
    <name evidence="6" type="ORF">GCM10023147_11240</name>
</gene>
<protein>
    <submittedName>
        <fullName evidence="6">IclR family transcriptional regulator</fullName>
    </submittedName>
</protein>
<keyword evidence="1" id="KW-0805">Transcription regulation</keyword>
<evidence type="ECO:0000256" key="3">
    <source>
        <dbReference type="ARBA" id="ARBA00023163"/>
    </source>
</evidence>
<dbReference type="PANTHER" id="PTHR30136">
    <property type="entry name" value="HELIX-TURN-HELIX TRANSCRIPTIONAL REGULATOR, ICLR FAMILY"/>
    <property type="match status" value="1"/>
</dbReference>
<organism evidence="6 7">
    <name type="scientific">Tsukamurella soli</name>
    <dbReference type="NCBI Taxonomy" id="644556"/>
    <lineage>
        <taxon>Bacteria</taxon>
        <taxon>Bacillati</taxon>
        <taxon>Actinomycetota</taxon>
        <taxon>Actinomycetes</taxon>
        <taxon>Mycobacteriales</taxon>
        <taxon>Tsukamurellaceae</taxon>
        <taxon>Tsukamurella</taxon>
    </lineage>
</organism>
<proteinExistence type="predicted"/>
<feature type="domain" description="IclR-ED" evidence="5">
    <location>
        <begin position="70"/>
        <end position="234"/>
    </location>
</feature>
<dbReference type="EMBL" id="BAABFR010000011">
    <property type="protein sequence ID" value="GAA4387147.1"/>
    <property type="molecule type" value="Genomic_DNA"/>
</dbReference>
<dbReference type="PANTHER" id="PTHR30136:SF35">
    <property type="entry name" value="HTH-TYPE TRANSCRIPTIONAL REGULATOR RV1719"/>
    <property type="match status" value="1"/>
</dbReference>
<dbReference type="RefSeq" id="WP_344992105.1">
    <property type="nucleotide sequence ID" value="NZ_BAABFR010000011.1"/>
</dbReference>
<dbReference type="InterPro" id="IPR005471">
    <property type="entry name" value="Tscrpt_reg_IclR_N"/>
</dbReference>
<accession>A0ABP8J929</accession>
<dbReference type="InterPro" id="IPR036388">
    <property type="entry name" value="WH-like_DNA-bd_sf"/>
</dbReference>
<name>A0ABP8J929_9ACTN</name>
<dbReference type="InterPro" id="IPR014757">
    <property type="entry name" value="Tscrpt_reg_IclR_C"/>
</dbReference>
<evidence type="ECO:0000256" key="1">
    <source>
        <dbReference type="ARBA" id="ARBA00023015"/>
    </source>
</evidence>
<dbReference type="PROSITE" id="PS51078">
    <property type="entry name" value="ICLR_ED"/>
    <property type="match status" value="1"/>
</dbReference>
<dbReference type="SUPFAM" id="SSF46785">
    <property type="entry name" value="Winged helix' DNA-binding domain"/>
    <property type="match status" value="1"/>
</dbReference>
<dbReference type="InterPro" id="IPR011991">
    <property type="entry name" value="ArsR-like_HTH"/>
</dbReference>
<keyword evidence="2" id="KW-0238">DNA-binding</keyword>
<evidence type="ECO:0000259" key="4">
    <source>
        <dbReference type="PROSITE" id="PS51077"/>
    </source>
</evidence>
<dbReference type="InterPro" id="IPR050707">
    <property type="entry name" value="HTH_MetabolicPath_Reg"/>
</dbReference>
<dbReference type="InterPro" id="IPR029016">
    <property type="entry name" value="GAF-like_dom_sf"/>
</dbReference>
<dbReference type="Gene3D" id="1.10.10.10">
    <property type="entry name" value="Winged helix-like DNA-binding domain superfamily/Winged helix DNA-binding domain"/>
    <property type="match status" value="1"/>
</dbReference>
<dbReference type="CDD" id="cd00090">
    <property type="entry name" value="HTH_ARSR"/>
    <property type="match status" value="1"/>
</dbReference>
<dbReference type="Gene3D" id="3.30.450.40">
    <property type="match status" value="2"/>
</dbReference>
<feature type="domain" description="HTH iclR-type" evidence="4">
    <location>
        <begin position="12"/>
        <end position="74"/>
    </location>
</feature>
<dbReference type="SMART" id="SM00346">
    <property type="entry name" value="HTH_ICLR"/>
    <property type="match status" value="1"/>
</dbReference>
<dbReference type="SUPFAM" id="SSF55781">
    <property type="entry name" value="GAF domain-like"/>
    <property type="match status" value="1"/>
</dbReference>
<evidence type="ECO:0000313" key="7">
    <source>
        <dbReference type="Proteomes" id="UP001500635"/>
    </source>
</evidence>
<dbReference type="PROSITE" id="PS51077">
    <property type="entry name" value="HTH_ICLR"/>
    <property type="match status" value="1"/>
</dbReference>
<keyword evidence="7" id="KW-1185">Reference proteome</keyword>